<sequence length="1548" mass="181708">MATRRPNTEFESDWAFIEEETASSIETKRDCVVYRKPTYSEILCGIQPNELEEGEESEPEFEILTGFKFCQEPSKPPLAEQDHQPVVNDLLSEYGHAAASCDDIDDGIMIISKHCDDPDIIPETSPLMSSSRCLLDDSFVSLSGWNELVCNNDAAPIDDYDWDSFSDQGLTDNDESGLSALPFYSEELFPYPSVESLALSVDLAGWNELTTLHDHHLTAPSTVDNPGKEIYDDHESLPSSIEAFGWDELPFYNSNLSDDGEILYEGQAVPPNPGVVDEIFQMPFIVNGQAEYLSMTASGSFRTIPCSDESSTEGSLIELICPDDNTDESYDILDSQIVDYDDDDDAMSGWKELPFINSSFYVSEDDSFSSHDIECIETPTEISNSPLNLPNSLSSVSSSLFSKASSFCSDSDDSDEEDSYDDDDDPYSSDESDSDESVLFPRWLEEGRPSDDSPSGDDLMSHLYVDIPTFVILLCLTTAMGFSIGHGVSVYLSNQAVSKTTKLSKPNTVTYSSPDSVKLNGLTAEQQARLDLWALEEKLYQERDDAGKDHFDIQSLHSKLQEKHFKLLQQHRTVQQRLQLSKSMSWYWRLKYDEEKRHQAQSHKFGTSSKNIRSFRDIYSGDLSRTDDVTQRRGKLNKDYVDSSHNVFKKYHSVSSLIPPRRVGLNNFRARWNLGNPNPYCSSDAKAPDVIRKRQPCRDNDKDVADNLIVNSRKRKKNIKKTNNNKNTRSSSSSPCHAAPLRSSLKPCFKEPKSLIRTETRLAKHNNDSLVNIKQQSKDKHAGIRRELLKKRELRRKQRELKMHADELKLIIAELLKERRLAEKEKHELRKSWRTLKRQQNRFESEKLRLEEDLSVRSLHVLEYLRREKKKMKNWRRTQKIQMRDDLFKLQEKLKSENVQAARQGYREILGTKRDLKLEKRLLREQKKDLKKLKKSLRKERRKFAKTQARKNKVVEKLSKRLNRVKIKNKFRKKTKQSARKSRKIRLKWKEEQERFWQDIENKLDDWVANKTELKSAAAHSLNNRRKRKMKSVKKWREALKREVIMEWNAMKRKYENKKVKTKRLRKKGPWTGEILDKILAEQRVYDQQKRLRKKGEKANRWDSFTRLQRNEKRSDFKNWRKKKHWKKYSSDVDALMRKRRRKQDKKYQRELERLNQWALQMNEKKLEHERLYSEKQKRNPKCPRHKNNDSKSKRKRTELIRIKNETVIIELKPPPPKHRDELHPDTTKRGRARAEKTPVSMSSSPVGELTSHTDQSQAQRPNPTPTDIKPNVHQEFPIPPELKPPLPQRFPTPTDIKPNVHQEFTIPPELKPPLPQEFPTPTDIKPNVHQEFPIPPELKPDMHVDFPLLQLIGGKDWVLEPRHKTPDIKSYEEPAKMRPRPLPPPDWLEADEYEKVMDWYVRRAIERNELRKSNPLATWFPPHDFSVKSDSSWLFQRSRDRHEQRSHPVFQHHSRGPRKRRRVMKHKDGAWFFERAHDRADQREPWYMRRAEGRQSERDSKLENWWLERGYNRDDLRGCHGNDDDSDEDSWFPWRARLRRRFWYPCF</sequence>
<feature type="compositionally biased region" description="Low complexity" evidence="2">
    <location>
        <begin position="721"/>
        <end position="734"/>
    </location>
</feature>
<organism evidence="3 4">
    <name type="scientific">Nematostella vectensis</name>
    <name type="common">Starlet sea anemone</name>
    <dbReference type="NCBI Taxonomy" id="45351"/>
    <lineage>
        <taxon>Eukaryota</taxon>
        <taxon>Metazoa</taxon>
        <taxon>Cnidaria</taxon>
        <taxon>Anthozoa</taxon>
        <taxon>Hexacorallia</taxon>
        <taxon>Actiniaria</taxon>
        <taxon>Edwardsiidae</taxon>
        <taxon>Nematostella</taxon>
    </lineage>
</organism>
<feature type="region of interest" description="Disordered" evidence="2">
    <location>
        <begin position="1169"/>
        <end position="1290"/>
    </location>
</feature>
<name>A7RSA3_NEMVE</name>
<dbReference type="HOGENOM" id="CLU_246501_0_0_1"/>
<keyword evidence="4" id="KW-1185">Reference proteome</keyword>
<feature type="compositionally biased region" description="Acidic residues" evidence="2">
    <location>
        <begin position="410"/>
        <end position="436"/>
    </location>
</feature>
<dbReference type="KEGG" id="nve:5517779"/>
<evidence type="ECO:0000256" key="2">
    <source>
        <dbReference type="SAM" id="MobiDB-lite"/>
    </source>
</evidence>
<dbReference type="EMBL" id="DS469533">
    <property type="protein sequence ID" value="EDO45774.1"/>
    <property type="molecule type" value="Genomic_DNA"/>
</dbReference>
<feature type="coiled-coil region" evidence="1">
    <location>
        <begin position="913"/>
        <end position="950"/>
    </location>
</feature>
<feature type="coiled-coil region" evidence="1">
    <location>
        <begin position="791"/>
        <end position="832"/>
    </location>
</feature>
<dbReference type="Proteomes" id="UP000001593">
    <property type="component" value="Unassembled WGS sequence"/>
</dbReference>
<feature type="region of interest" description="Disordered" evidence="2">
    <location>
        <begin position="407"/>
        <end position="456"/>
    </location>
</feature>
<feature type="region of interest" description="Disordered" evidence="2">
    <location>
        <begin position="714"/>
        <end position="743"/>
    </location>
</feature>
<proteinExistence type="predicted"/>
<feature type="compositionally biased region" description="Polar residues" evidence="2">
    <location>
        <begin position="1240"/>
        <end position="1262"/>
    </location>
</feature>
<dbReference type="InParanoid" id="A7RSA3"/>
<protein>
    <submittedName>
        <fullName evidence="3">Uncharacterized protein</fullName>
    </submittedName>
</protein>
<feature type="compositionally biased region" description="Basic and acidic residues" evidence="2">
    <location>
        <begin position="1187"/>
        <end position="1205"/>
    </location>
</feature>
<feature type="compositionally biased region" description="Basic and acidic residues" evidence="2">
    <location>
        <begin position="1169"/>
        <end position="1178"/>
    </location>
</feature>
<feature type="compositionally biased region" description="Basic and acidic residues" evidence="2">
    <location>
        <begin position="1218"/>
        <end position="1237"/>
    </location>
</feature>
<evidence type="ECO:0000313" key="3">
    <source>
        <dbReference type="EMBL" id="EDO45774.1"/>
    </source>
</evidence>
<evidence type="ECO:0000256" key="1">
    <source>
        <dbReference type="SAM" id="Coils"/>
    </source>
</evidence>
<dbReference type="OrthoDB" id="5970222at2759"/>
<feature type="compositionally biased region" description="Pro residues" evidence="2">
    <location>
        <begin position="1278"/>
        <end position="1290"/>
    </location>
</feature>
<reference evidence="3 4" key="1">
    <citation type="journal article" date="2007" name="Science">
        <title>Sea anemone genome reveals ancestral eumetazoan gene repertoire and genomic organization.</title>
        <authorList>
            <person name="Putnam N.H."/>
            <person name="Srivastava M."/>
            <person name="Hellsten U."/>
            <person name="Dirks B."/>
            <person name="Chapman J."/>
            <person name="Salamov A."/>
            <person name="Terry A."/>
            <person name="Shapiro H."/>
            <person name="Lindquist E."/>
            <person name="Kapitonov V.V."/>
            <person name="Jurka J."/>
            <person name="Genikhovich G."/>
            <person name="Grigoriev I.V."/>
            <person name="Lucas S.M."/>
            <person name="Steele R.E."/>
            <person name="Finnerty J.R."/>
            <person name="Technau U."/>
            <person name="Martindale M.Q."/>
            <person name="Rokhsar D.S."/>
        </authorList>
    </citation>
    <scope>NUCLEOTIDE SEQUENCE [LARGE SCALE GENOMIC DNA]</scope>
    <source>
        <strain evidence="4">CH2 X CH6</strain>
    </source>
</reference>
<accession>A7RSA3</accession>
<dbReference type="OMA" id="PNVHQEF"/>
<evidence type="ECO:0000313" key="4">
    <source>
        <dbReference type="Proteomes" id="UP000001593"/>
    </source>
</evidence>
<keyword evidence="1" id="KW-0175">Coiled coil</keyword>
<gene>
    <name evidence="3" type="ORF">NEMVEDRAFT_v1g201379</name>
</gene>